<protein>
    <submittedName>
        <fullName evidence="2">Uncharacterized protein</fullName>
    </submittedName>
</protein>
<dbReference type="AlphaFoldDB" id="A0A8H7HZ17"/>
<proteinExistence type="predicted"/>
<feature type="region of interest" description="Disordered" evidence="1">
    <location>
        <begin position="1"/>
        <end position="39"/>
    </location>
</feature>
<reference evidence="2" key="1">
    <citation type="submission" date="2020-09" db="EMBL/GenBank/DDBJ databases">
        <title>Comparative genome analyses of four rice-infecting Rhizoctonia solani isolates reveal extensive enrichment of homogalacturonan modification genes.</title>
        <authorList>
            <person name="Lee D.-Y."/>
            <person name="Jeon J."/>
            <person name="Kim K.-T."/>
            <person name="Cheong K."/>
            <person name="Song H."/>
            <person name="Choi G."/>
            <person name="Ko J."/>
            <person name="Opiyo S.O."/>
            <person name="Zuo S."/>
            <person name="Madhav S."/>
            <person name="Lee Y.-H."/>
            <person name="Wang G.-L."/>
        </authorList>
    </citation>
    <scope>NUCLEOTIDE SEQUENCE</scope>
    <source>
        <strain evidence="2">AG1-IA WGL</strain>
    </source>
</reference>
<evidence type="ECO:0000313" key="2">
    <source>
        <dbReference type="EMBL" id="KAF8711900.1"/>
    </source>
</evidence>
<gene>
    <name evidence="2" type="ORF">RHS03_01561</name>
</gene>
<sequence length="427" mass="47802">MAKQESSENNNQLPPPSPQIPTVANLSLIPRPSSPRDLKESKFKRSKYYYRDGSAVFLAGNTLFKFQASLIAADPDVQSYEFEHLTKDLINRLDADIDTPGSSDANPIVLPPDITAGLFERFLLVQFGGVTNISMLDLIQTLETPSCYTTTLAGRLIRLGYLGCRLGLRTLDTWFQMHISKILKELADKLPVQDDWDSRSMVQLMLYMQKTGVLKYRRNILSAARLTISKAITMAHPGIGKAPQGNMVNACAALYKERSLRLHNPGLFGFVFIVILSLGHKSPVWEDQLTREDRRVLYAAAMIFTCLSNHADLGISWLLNPTEIKHVCNRCSNNFDSCWNATFSRLKGLKSHVQLEDIRCIVGIPFYLSRFLVAFASKSTFCDCANKVEALAMKSTDKLYQCFAEKYNLLNRLTEGTLATFGGGYGN</sequence>
<organism evidence="2 3">
    <name type="scientific">Rhizoctonia solani</name>
    <dbReference type="NCBI Taxonomy" id="456999"/>
    <lineage>
        <taxon>Eukaryota</taxon>
        <taxon>Fungi</taxon>
        <taxon>Dikarya</taxon>
        <taxon>Basidiomycota</taxon>
        <taxon>Agaricomycotina</taxon>
        <taxon>Agaricomycetes</taxon>
        <taxon>Cantharellales</taxon>
        <taxon>Ceratobasidiaceae</taxon>
        <taxon>Rhizoctonia</taxon>
    </lineage>
</organism>
<evidence type="ECO:0000313" key="3">
    <source>
        <dbReference type="Proteomes" id="UP000602905"/>
    </source>
</evidence>
<accession>A0A8H7HZ17</accession>
<dbReference type="Proteomes" id="UP000602905">
    <property type="component" value="Unassembled WGS sequence"/>
</dbReference>
<dbReference type="EMBL" id="JACYCD010000045">
    <property type="protein sequence ID" value="KAF8711900.1"/>
    <property type="molecule type" value="Genomic_DNA"/>
</dbReference>
<dbReference type="OrthoDB" id="3238373at2759"/>
<feature type="non-terminal residue" evidence="2">
    <location>
        <position position="427"/>
    </location>
</feature>
<evidence type="ECO:0000256" key="1">
    <source>
        <dbReference type="SAM" id="MobiDB-lite"/>
    </source>
</evidence>
<name>A0A8H7HZ17_9AGAM</name>
<comment type="caution">
    <text evidence="2">The sequence shown here is derived from an EMBL/GenBank/DDBJ whole genome shotgun (WGS) entry which is preliminary data.</text>
</comment>